<sequence length="73" mass="7552">MSLWNWLFGDRQPEAQRAGPAPASGTINPATGLPMLSGETYGVDVGGSPFGSNLTESAHDFGSGGLGSWDPWS</sequence>
<dbReference type="RefSeq" id="WP_151124573.1">
    <property type="nucleotide sequence ID" value="NZ_CP088081.1"/>
</dbReference>
<dbReference type="Proteomes" id="UP000430120">
    <property type="component" value="Unassembled WGS sequence"/>
</dbReference>
<accession>A0A643FA36</accession>
<keyword evidence="3" id="KW-1185">Reference proteome</keyword>
<organism evidence="2 3">
    <name type="scientific">Ideonella dechloratans</name>
    <dbReference type="NCBI Taxonomy" id="36863"/>
    <lineage>
        <taxon>Bacteria</taxon>
        <taxon>Pseudomonadati</taxon>
        <taxon>Pseudomonadota</taxon>
        <taxon>Betaproteobacteria</taxon>
        <taxon>Burkholderiales</taxon>
        <taxon>Sphaerotilaceae</taxon>
        <taxon>Ideonella</taxon>
    </lineage>
</organism>
<evidence type="ECO:0000256" key="1">
    <source>
        <dbReference type="SAM" id="MobiDB-lite"/>
    </source>
</evidence>
<feature type="region of interest" description="Disordered" evidence="1">
    <location>
        <begin position="1"/>
        <end position="73"/>
    </location>
</feature>
<comment type="caution">
    <text evidence="2">The sequence shown here is derived from an EMBL/GenBank/DDBJ whole genome shotgun (WGS) entry which is preliminary data.</text>
</comment>
<gene>
    <name evidence="2" type="ORF">F7Q92_13070</name>
</gene>
<reference evidence="2 3" key="1">
    <citation type="submission" date="2019-09" db="EMBL/GenBank/DDBJ databases">
        <title>Draft genome sequences of 48 bacterial type strains from the CCUG.</title>
        <authorList>
            <person name="Tunovic T."/>
            <person name="Pineiro-Iglesias B."/>
            <person name="Unosson C."/>
            <person name="Inganas E."/>
            <person name="Ohlen M."/>
            <person name="Cardew S."/>
            <person name="Jensie-Markopoulos S."/>
            <person name="Salva-Serra F."/>
            <person name="Jaen-Luchoro D."/>
            <person name="Karlsson R."/>
            <person name="Svensson-Stadler L."/>
            <person name="Chun J."/>
            <person name="Moore E."/>
        </authorList>
    </citation>
    <scope>NUCLEOTIDE SEQUENCE [LARGE SCALE GENOMIC DNA]</scope>
    <source>
        <strain evidence="2 3">CCUG 30977</strain>
    </source>
</reference>
<evidence type="ECO:0000313" key="3">
    <source>
        <dbReference type="Proteomes" id="UP000430120"/>
    </source>
</evidence>
<dbReference type="AlphaFoldDB" id="A0A643FA36"/>
<name>A0A643FA36_IDEDE</name>
<proteinExistence type="predicted"/>
<dbReference type="OrthoDB" id="9133718at2"/>
<dbReference type="EMBL" id="VZPB01000030">
    <property type="protein sequence ID" value="KAB0580713.1"/>
    <property type="molecule type" value="Genomic_DNA"/>
</dbReference>
<evidence type="ECO:0000313" key="2">
    <source>
        <dbReference type="EMBL" id="KAB0580713.1"/>
    </source>
</evidence>
<protein>
    <submittedName>
        <fullName evidence="2">Uncharacterized protein</fullName>
    </submittedName>
</protein>